<reference evidence="3" key="1">
    <citation type="submission" date="2024-07" db="EMBL/GenBank/DDBJ databases">
        <title>Two chromosome-level genome assemblies of Korean endemic species Abeliophyllum distichum and Forsythia ovata (Oleaceae).</title>
        <authorList>
            <person name="Jang H."/>
        </authorList>
    </citation>
    <scope>NUCLEOTIDE SEQUENCE [LARGE SCALE GENOMIC DNA]</scope>
</reference>
<sequence>MRTIVDAANNAFPHVAAVDLTMLKDTASFYCGFSLVKFSSHASGVTYANANTRVSLESISLSTKADISFFIDGSFQIVEDLKSWAHTNTQILDDIISEKYYSSLTPFKLFVPNDKSKFTEIRSIRGLKSMQLLVNLRVSSPVNQSQRVTNQ</sequence>
<dbReference type="EMBL" id="JBFOLJ010000001">
    <property type="protein sequence ID" value="KAL2557730.1"/>
    <property type="molecule type" value="Genomic_DNA"/>
</dbReference>
<organism evidence="2 3">
    <name type="scientific">Forsythia ovata</name>
    <dbReference type="NCBI Taxonomy" id="205694"/>
    <lineage>
        <taxon>Eukaryota</taxon>
        <taxon>Viridiplantae</taxon>
        <taxon>Streptophyta</taxon>
        <taxon>Embryophyta</taxon>
        <taxon>Tracheophyta</taxon>
        <taxon>Spermatophyta</taxon>
        <taxon>Magnoliopsida</taxon>
        <taxon>eudicotyledons</taxon>
        <taxon>Gunneridae</taxon>
        <taxon>Pentapetalae</taxon>
        <taxon>asterids</taxon>
        <taxon>lamiids</taxon>
        <taxon>Lamiales</taxon>
        <taxon>Oleaceae</taxon>
        <taxon>Forsythieae</taxon>
        <taxon>Forsythia</taxon>
    </lineage>
</organism>
<gene>
    <name evidence="2" type="ORF">Fot_02469</name>
    <name evidence="1" type="ORF">Fot_57688</name>
</gene>
<dbReference type="EMBL" id="JBFOLJ010000126">
    <property type="protein sequence ID" value="KAL2455258.1"/>
    <property type="molecule type" value="Genomic_DNA"/>
</dbReference>
<comment type="caution">
    <text evidence="2">The sequence shown here is derived from an EMBL/GenBank/DDBJ whole genome shotgun (WGS) entry which is preliminary data.</text>
</comment>
<proteinExistence type="predicted"/>
<dbReference type="Proteomes" id="UP001604277">
    <property type="component" value="Unassembled WGS sequence"/>
</dbReference>
<protein>
    <submittedName>
        <fullName evidence="2">Uncharacterized protein</fullName>
    </submittedName>
</protein>
<keyword evidence="3" id="KW-1185">Reference proteome</keyword>
<dbReference type="AlphaFoldDB" id="A0ABD1X6Y5"/>
<accession>A0ABD1X6Y5</accession>
<evidence type="ECO:0000313" key="1">
    <source>
        <dbReference type="EMBL" id="KAL2455258.1"/>
    </source>
</evidence>
<name>A0ABD1X6Y5_9LAMI</name>
<evidence type="ECO:0000313" key="2">
    <source>
        <dbReference type="EMBL" id="KAL2557730.1"/>
    </source>
</evidence>
<evidence type="ECO:0000313" key="3">
    <source>
        <dbReference type="Proteomes" id="UP001604277"/>
    </source>
</evidence>
<reference evidence="2" key="2">
    <citation type="submission" date="2024-07" db="EMBL/GenBank/DDBJ databases">
        <title>Two chromosome-level genome assemblies of Korean endemic species Abeliophyllum distichum and Forsythia ovata (Oleaceae).</title>
        <authorList>
            <person name="Mun J.H."/>
        </authorList>
    </citation>
    <scope>NUCLEOTIDE SEQUENCE</scope>
    <source>
        <strain evidence="2">KNKB202402200001</strain>
        <tissue evidence="2">Leaf</tissue>
    </source>
</reference>